<evidence type="ECO:0000259" key="2">
    <source>
        <dbReference type="Pfam" id="PF00656"/>
    </source>
</evidence>
<reference evidence="3 4" key="1">
    <citation type="submission" date="2023-07" db="EMBL/GenBank/DDBJ databases">
        <title>Comparative genomics of wheat-associated soil bacteria to identify genetic determinants of phenazine resistance.</title>
        <authorList>
            <person name="Mouncey N."/>
        </authorList>
    </citation>
    <scope>NUCLEOTIDE SEQUENCE [LARGE SCALE GENOMIC DNA]</scope>
    <source>
        <strain evidence="3 4">V2I4</strain>
    </source>
</reference>
<dbReference type="Pfam" id="PF00656">
    <property type="entry name" value="Peptidase_C14"/>
    <property type="match status" value="1"/>
</dbReference>
<dbReference type="Proteomes" id="UP001230328">
    <property type="component" value="Unassembled WGS sequence"/>
</dbReference>
<evidence type="ECO:0000313" key="3">
    <source>
        <dbReference type="EMBL" id="MDQ1033541.1"/>
    </source>
</evidence>
<accession>A0ABU0TCJ1</accession>
<gene>
    <name evidence="3" type="ORF">QF035_011210</name>
</gene>
<dbReference type="InterPro" id="IPR029030">
    <property type="entry name" value="Caspase-like_dom_sf"/>
</dbReference>
<dbReference type="RefSeq" id="WP_307532276.1">
    <property type="nucleotide sequence ID" value="NZ_JAUSZI010000003.1"/>
</dbReference>
<proteinExistence type="predicted"/>
<feature type="compositionally biased region" description="Low complexity" evidence="1">
    <location>
        <begin position="351"/>
        <end position="365"/>
    </location>
</feature>
<dbReference type="SUPFAM" id="SSF52129">
    <property type="entry name" value="Caspase-like"/>
    <property type="match status" value="1"/>
</dbReference>
<evidence type="ECO:0000256" key="1">
    <source>
        <dbReference type="SAM" id="MobiDB-lite"/>
    </source>
</evidence>
<feature type="region of interest" description="Disordered" evidence="1">
    <location>
        <begin position="343"/>
        <end position="375"/>
    </location>
</feature>
<comment type="caution">
    <text evidence="3">The sequence shown here is derived from an EMBL/GenBank/DDBJ whole genome shotgun (WGS) entry which is preliminary data.</text>
</comment>
<dbReference type="EMBL" id="JAUSZI010000003">
    <property type="protein sequence ID" value="MDQ1033541.1"/>
    <property type="molecule type" value="Genomic_DNA"/>
</dbReference>
<dbReference type="Gene3D" id="3.40.50.1460">
    <property type="match status" value="1"/>
</dbReference>
<evidence type="ECO:0000313" key="4">
    <source>
        <dbReference type="Proteomes" id="UP001230328"/>
    </source>
</evidence>
<name>A0ABU0TCJ1_9ACTN</name>
<feature type="compositionally biased region" description="Basic residues" evidence="1">
    <location>
        <begin position="366"/>
        <end position="375"/>
    </location>
</feature>
<sequence length="375" mass="39698">MSALPDPDLSRAVLVGVSSYHRLESLPAVANNLPALAAVLTSPASWNLAARHCTVVAEPDTAPAMLDAVQDAAESAEDTLLVYFAGHGLLDGRGDLFFGLPGAVPGRSHTGVTYQALREILMDCAAQRFVIVLDCCLSGRALGTMSGDEVLADQAEIEGSYLLAAAPDNGLALAPPGAPLTAFTGELLRILRHGVPGQARDLDLDLVYRQLRTALAARDLPQPQKRVRNSAGRLILARNHAYLPPQAGGAADPAGAAWPDPDQCHTPHAFLEALAEVRAVSGHTITVVSQRAQPPVSPGAVSALLNRTALPKTWKTTGIYLAACGMPAERIEEWKTVWERLRATEQPPLPTSASAGSSPGPLGWRARLRGRRHRP</sequence>
<dbReference type="NCBIfam" id="NF047832">
    <property type="entry name" value="caspase_w_EACC1"/>
    <property type="match status" value="1"/>
</dbReference>
<organism evidence="3 4">
    <name type="scientific">Streptomyces umbrinus</name>
    <dbReference type="NCBI Taxonomy" id="67370"/>
    <lineage>
        <taxon>Bacteria</taxon>
        <taxon>Bacillati</taxon>
        <taxon>Actinomycetota</taxon>
        <taxon>Actinomycetes</taxon>
        <taxon>Kitasatosporales</taxon>
        <taxon>Streptomycetaceae</taxon>
        <taxon>Streptomyces</taxon>
        <taxon>Streptomyces phaeochromogenes group</taxon>
    </lineage>
</organism>
<protein>
    <recommendedName>
        <fullName evidence="2">Peptidase C14 caspase domain-containing protein</fullName>
    </recommendedName>
</protein>
<dbReference type="InterPro" id="IPR011600">
    <property type="entry name" value="Pept_C14_caspase"/>
</dbReference>
<keyword evidence="4" id="KW-1185">Reference proteome</keyword>
<feature type="domain" description="Peptidase C14 caspase" evidence="2">
    <location>
        <begin position="11"/>
        <end position="216"/>
    </location>
</feature>